<feature type="transmembrane region" description="Helical" evidence="1">
    <location>
        <begin position="73"/>
        <end position="90"/>
    </location>
</feature>
<evidence type="ECO:0000313" key="3">
    <source>
        <dbReference type="Proteomes" id="UP001629230"/>
    </source>
</evidence>
<accession>A0ABW9AS73</accession>
<evidence type="ECO:0000313" key="2">
    <source>
        <dbReference type="EMBL" id="MFM0003029.1"/>
    </source>
</evidence>
<keyword evidence="1" id="KW-0472">Membrane</keyword>
<sequence length="92" mass="10311">METSFITSNAHQGPLRICGGYYWVESRPSDYQKTAVFKYLPSDLAGITRSAIVPFALLKLKDPNGIIKSQKPTALLLLILNSILLHLCVFRF</sequence>
<dbReference type="Pfam" id="PF06166">
    <property type="entry name" value="DUF979"/>
    <property type="match status" value="1"/>
</dbReference>
<keyword evidence="1" id="KW-1133">Transmembrane helix</keyword>
<gene>
    <name evidence="2" type="ORF">PQR57_18580</name>
</gene>
<dbReference type="Proteomes" id="UP001629230">
    <property type="component" value="Unassembled WGS sequence"/>
</dbReference>
<dbReference type="EMBL" id="JAQQEZ010000011">
    <property type="protein sequence ID" value="MFM0003029.1"/>
    <property type="molecule type" value="Genomic_DNA"/>
</dbReference>
<keyword evidence="3" id="KW-1185">Reference proteome</keyword>
<keyword evidence="1" id="KW-0812">Transmembrane</keyword>
<dbReference type="InterPro" id="IPR009323">
    <property type="entry name" value="DUF979"/>
</dbReference>
<protein>
    <submittedName>
        <fullName evidence="2">DUF979 family protein</fullName>
    </submittedName>
</protein>
<name>A0ABW9AS73_9BURK</name>
<comment type="caution">
    <text evidence="2">The sequence shown here is derived from an EMBL/GenBank/DDBJ whole genome shotgun (WGS) entry which is preliminary data.</text>
</comment>
<dbReference type="RefSeq" id="WP_132377577.1">
    <property type="nucleotide sequence ID" value="NZ_JAQQEZ010000011.1"/>
</dbReference>
<evidence type="ECO:0000256" key="1">
    <source>
        <dbReference type="SAM" id="Phobius"/>
    </source>
</evidence>
<organism evidence="2 3">
    <name type="scientific">Paraburkholderia dipogonis</name>
    <dbReference type="NCBI Taxonomy" id="1211383"/>
    <lineage>
        <taxon>Bacteria</taxon>
        <taxon>Pseudomonadati</taxon>
        <taxon>Pseudomonadota</taxon>
        <taxon>Betaproteobacteria</taxon>
        <taxon>Burkholderiales</taxon>
        <taxon>Burkholderiaceae</taxon>
        <taxon>Paraburkholderia</taxon>
    </lineage>
</organism>
<proteinExistence type="predicted"/>
<reference evidence="2 3" key="1">
    <citation type="journal article" date="2024" name="Chem. Sci.">
        <title>Discovery of megapolipeptins by genome mining of a Burkholderiales bacteria collection.</title>
        <authorList>
            <person name="Paulo B.S."/>
            <person name="Recchia M.J.J."/>
            <person name="Lee S."/>
            <person name="Fergusson C.H."/>
            <person name="Romanowski S.B."/>
            <person name="Hernandez A."/>
            <person name="Krull N."/>
            <person name="Liu D.Y."/>
            <person name="Cavanagh H."/>
            <person name="Bos A."/>
            <person name="Gray C.A."/>
            <person name="Murphy B.T."/>
            <person name="Linington R.G."/>
            <person name="Eustaquio A.S."/>
        </authorList>
    </citation>
    <scope>NUCLEOTIDE SEQUENCE [LARGE SCALE GENOMIC DNA]</scope>
    <source>
        <strain evidence="2 3">RL17-350-BIC-A</strain>
    </source>
</reference>